<evidence type="ECO:0000256" key="2">
    <source>
        <dbReference type="ARBA" id="ARBA00006939"/>
    </source>
</evidence>
<comment type="caution">
    <text evidence="6">The sequence shown here is derived from an EMBL/GenBank/DDBJ whole genome shotgun (WGS) entry which is preliminary data.</text>
</comment>
<dbReference type="PANTHER" id="PTHR11040:SF211">
    <property type="entry name" value="ZINC TRANSPORTER ZIP11"/>
    <property type="match status" value="1"/>
</dbReference>
<keyword evidence="7" id="KW-1185">Reference proteome</keyword>
<reference evidence="6 7" key="1">
    <citation type="submission" date="2023-06" db="EMBL/GenBank/DDBJ databases">
        <title>Identification and characterization of horizontal gene transfer across gut microbiota members of farm animals based on homology search.</title>
        <authorList>
            <person name="Schwarzerova J."/>
            <person name="Nykrynova M."/>
            <person name="Jureckova K."/>
            <person name="Cejkova D."/>
            <person name="Rychlik I."/>
        </authorList>
    </citation>
    <scope>NUCLEOTIDE SEQUENCE [LARGE SCALE GENOMIC DNA]</scope>
    <source>
        <strain evidence="6 7">ET340</strain>
    </source>
</reference>
<keyword evidence="4" id="KW-0862">Zinc</keyword>
<name>A0ABT7UPS4_9FIRM</name>
<gene>
    <name evidence="6" type="ORF">QUW08_06245</name>
</gene>
<evidence type="ECO:0000256" key="4">
    <source>
        <dbReference type="ARBA" id="ARBA00022833"/>
    </source>
</evidence>
<comment type="subcellular location">
    <subcellularLocation>
        <location evidence="1">Cell membrane</location>
        <topology evidence="1">Multi-pass membrane protein</topology>
    </subcellularLocation>
</comment>
<keyword evidence="3" id="KW-1003">Cell membrane</keyword>
<dbReference type="Proteomes" id="UP001529380">
    <property type="component" value="Unassembled WGS sequence"/>
</dbReference>
<evidence type="ECO:0000256" key="1">
    <source>
        <dbReference type="ARBA" id="ARBA00004651"/>
    </source>
</evidence>
<dbReference type="RefSeq" id="WP_242956081.1">
    <property type="nucleotide sequence ID" value="NZ_JAUDCL010000008.1"/>
</dbReference>
<evidence type="ECO:0000256" key="5">
    <source>
        <dbReference type="SAM" id="Phobius"/>
    </source>
</evidence>
<feature type="transmembrane region" description="Helical" evidence="5">
    <location>
        <begin position="62"/>
        <end position="79"/>
    </location>
</feature>
<dbReference type="PANTHER" id="PTHR11040">
    <property type="entry name" value="ZINC/IRON TRANSPORTER"/>
    <property type="match status" value="1"/>
</dbReference>
<keyword evidence="5" id="KW-1133">Transmembrane helix</keyword>
<keyword evidence="5" id="KW-0472">Membrane</keyword>
<accession>A0ABT7UPS4</accession>
<comment type="similarity">
    <text evidence="2">Belongs to the ZIP transporter (TC 2.A.5) family.</text>
</comment>
<dbReference type="EMBL" id="JAUDCL010000008">
    <property type="protein sequence ID" value="MDM8200892.1"/>
    <property type="molecule type" value="Genomic_DNA"/>
</dbReference>
<feature type="transmembrane region" description="Helical" evidence="5">
    <location>
        <begin position="223"/>
        <end position="243"/>
    </location>
</feature>
<evidence type="ECO:0000313" key="7">
    <source>
        <dbReference type="Proteomes" id="UP001529380"/>
    </source>
</evidence>
<keyword evidence="5" id="KW-0812">Transmembrane</keyword>
<sequence length="244" mass="22976">MHQILTAVSMTAFPCLCTALGAGAVFLARPAPGGGPGQGLAGGVMLAACVFNLLLPAAESGWLAPAAGLVAGAALLLLAERLAGALENGERVGKPGGWGAAVAIGLHNLPQGMVVGLAAAGTAGQTGAAAAGALALSVGIGLQNLPEGAAVSLPVWRAGAGRWKAFGAGVASGLVEPLGAALAAVLAGGVLAGLMPWLLALAAGVMLAAAVQEPLAGAAQQGAGGVLAAAVGFGLLMALNLALG</sequence>
<protein>
    <submittedName>
        <fullName evidence="6">ZIP family metal transporter</fullName>
    </submittedName>
</protein>
<proteinExistence type="inferred from homology"/>
<organism evidence="6 7">
    <name type="scientific">Allofournierella massiliensis</name>
    <dbReference type="NCBI Taxonomy" id="1650663"/>
    <lineage>
        <taxon>Bacteria</taxon>
        <taxon>Bacillati</taxon>
        <taxon>Bacillota</taxon>
        <taxon>Clostridia</taxon>
        <taxon>Eubacteriales</taxon>
        <taxon>Oscillospiraceae</taxon>
        <taxon>Allofournierella</taxon>
    </lineage>
</organism>
<feature type="transmembrane region" description="Helical" evidence="5">
    <location>
        <begin position="180"/>
        <end position="211"/>
    </location>
</feature>
<evidence type="ECO:0000256" key="3">
    <source>
        <dbReference type="ARBA" id="ARBA00022475"/>
    </source>
</evidence>
<feature type="transmembrane region" description="Helical" evidence="5">
    <location>
        <begin position="37"/>
        <end position="55"/>
    </location>
</feature>
<evidence type="ECO:0000313" key="6">
    <source>
        <dbReference type="EMBL" id="MDM8200892.1"/>
    </source>
</evidence>